<dbReference type="Pfam" id="PF02470">
    <property type="entry name" value="MlaD"/>
    <property type="match status" value="1"/>
</dbReference>
<dbReference type="OrthoDB" id="9771725at2"/>
<gene>
    <name evidence="2" type="ORF">EAH73_22240</name>
</gene>
<name>A0A502G8T3_9BACT</name>
<reference evidence="2 3" key="1">
    <citation type="journal article" date="2019" name="Environ. Microbiol.">
        <title>Species interactions and distinct microbial communities in high Arctic permafrost affected cryosols are associated with the CH4 and CO2 gas fluxes.</title>
        <authorList>
            <person name="Altshuler I."/>
            <person name="Hamel J."/>
            <person name="Turney S."/>
            <person name="Magnuson E."/>
            <person name="Levesque R."/>
            <person name="Greer C."/>
            <person name="Whyte L.G."/>
        </authorList>
    </citation>
    <scope>NUCLEOTIDE SEQUENCE [LARGE SCALE GENOMIC DNA]</scope>
    <source>
        <strain evidence="2 3">S9.2P</strain>
    </source>
</reference>
<dbReference type="InterPro" id="IPR003399">
    <property type="entry name" value="Mce/MlaD"/>
</dbReference>
<dbReference type="InterPro" id="IPR052336">
    <property type="entry name" value="MlaD_Phospholipid_Transporter"/>
</dbReference>
<accession>A0A502G8T3</accession>
<sequence>MPTPSHHIRLVLFVLSGLACLAATLVLLGQRQNLFGASLTVRADFRNVSGLLTGNNVRLAGITVGTVKAIDILNDSTVRVLMHLNSVVQPYVRQNAVASVGTDGLVGNTIVNLTAVAAPAPLIADGDVLRTTTPLAIDEMLKTLSVSNKNLVGITQDLHQITGKLNGSQALWQLLGDQQVAANVRQSLLHLASTTAMLQISATDISQLTRGIRQGRGPAGYLLTDKDFAGQMRHVTRQLARSTDTLASTLGSLQRQVQTGAGPLHTLLTDTAMSGQLRQTLSHVEQGTAGFNQNMEALKHNFLLRGYFRKQAKKQAEAPGRDATF</sequence>
<dbReference type="RefSeq" id="WP_140469652.1">
    <property type="nucleotide sequence ID" value="NZ_RCYZ01000016.1"/>
</dbReference>
<dbReference type="Proteomes" id="UP000317646">
    <property type="component" value="Unassembled WGS sequence"/>
</dbReference>
<evidence type="ECO:0000259" key="1">
    <source>
        <dbReference type="Pfam" id="PF02470"/>
    </source>
</evidence>
<dbReference type="GO" id="GO:0005543">
    <property type="term" value="F:phospholipid binding"/>
    <property type="evidence" value="ECO:0007669"/>
    <property type="project" value="TreeGrafter"/>
</dbReference>
<keyword evidence="3" id="KW-1185">Reference proteome</keyword>
<proteinExistence type="predicted"/>
<comment type="caution">
    <text evidence="2">The sequence shown here is derived from an EMBL/GenBank/DDBJ whole genome shotgun (WGS) entry which is preliminary data.</text>
</comment>
<evidence type="ECO:0000313" key="3">
    <source>
        <dbReference type="Proteomes" id="UP000317646"/>
    </source>
</evidence>
<dbReference type="AlphaFoldDB" id="A0A502G8T3"/>
<dbReference type="PANTHER" id="PTHR33371">
    <property type="entry name" value="INTERMEMBRANE PHOSPHOLIPID TRANSPORT SYSTEM BINDING PROTEIN MLAD-RELATED"/>
    <property type="match status" value="1"/>
</dbReference>
<feature type="domain" description="Mce/MlaD" evidence="1">
    <location>
        <begin position="39"/>
        <end position="114"/>
    </location>
</feature>
<evidence type="ECO:0000313" key="2">
    <source>
        <dbReference type="EMBL" id="TPG58425.1"/>
    </source>
</evidence>
<dbReference type="GO" id="GO:0005548">
    <property type="term" value="F:phospholipid transporter activity"/>
    <property type="evidence" value="ECO:0007669"/>
    <property type="project" value="TreeGrafter"/>
</dbReference>
<organism evidence="2 3">
    <name type="scientific">Hymenobacter nivis</name>
    <dbReference type="NCBI Taxonomy" id="1850093"/>
    <lineage>
        <taxon>Bacteria</taxon>
        <taxon>Pseudomonadati</taxon>
        <taxon>Bacteroidota</taxon>
        <taxon>Cytophagia</taxon>
        <taxon>Cytophagales</taxon>
        <taxon>Hymenobacteraceae</taxon>
        <taxon>Hymenobacter</taxon>
    </lineage>
</organism>
<protein>
    <submittedName>
        <fullName evidence="2">MCE family protein</fullName>
    </submittedName>
</protein>
<dbReference type="EMBL" id="RCYZ01000016">
    <property type="protein sequence ID" value="TPG58425.1"/>
    <property type="molecule type" value="Genomic_DNA"/>
</dbReference>
<dbReference type="PANTHER" id="PTHR33371:SF4">
    <property type="entry name" value="INTERMEMBRANE PHOSPHOLIPID TRANSPORT SYSTEM BINDING PROTEIN MLAD"/>
    <property type="match status" value="1"/>
</dbReference>